<accession>A0A6C1EBA5</accession>
<keyword evidence="12" id="KW-1185">Reference proteome</keyword>
<feature type="compositionally biased region" description="Polar residues" evidence="8">
    <location>
        <begin position="37"/>
        <end position="47"/>
    </location>
</feature>
<dbReference type="SUPFAM" id="SSF47661">
    <property type="entry name" value="t-snare proteins"/>
    <property type="match status" value="1"/>
</dbReference>
<evidence type="ECO:0000256" key="1">
    <source>
        <dbReference type="ARBA" id="ARBA00004211"/>
    </source>
</evidence>
<dbReference type="InterPro" id="IPR010989">
    <property type="entry name" value="SNARE"/>
</dbReference>
<feature type="region of interest" description="Disordered" evidence="8">
    <location>
        <begin position="21"/>
        <end position="51"/>
    </location>
</feature>
<dbReference type="Gene3D" id="1.20.58.70">
    <property type="match status" value="1"/>
</dbReference>
<keyword evidence="6" id="KW-0175">Coiled coil</keyword>
<dbReference type="GO" id="GO:0005484">
    <property type="term" value="F:SNAP receptor activity"/>
    <property type="evidence" value="ECO:0007669"/>
    <property type="project" value="InterPro"/>
</dbReference>
<gene>
    <name evidence="11" type="primary">SED5_2</name>
    <name evidence="11" type="ORF">GRS66_009264</name>
</gene>
<keyword evidence="3" id="KW-0813">Transport</keyword>
<dbReference type="GO" id="GO:0031201">
    <property type="term" value="C:SNARE complex"/>
    <property type="evidence" value="ECO:0007669"/>
    <property type="project" value="TreeGrafter"/>
</dbReference>
<dbReference type="PANTHER" id="PTHR19957">
    <property type="entry name" value="SYNTAXIN"/>
    <property type="match status" value="1"/>
</dbReference>
<sequence>MNIKDRTSEYQQSVLSYKKRNKNFKQQQRERVQEQENGNSADSTTKNGKPVSEFQKKASGIAHEISSTAQLLSKLAVLAKRKPMFNDNPIEIAELSFLIKRKIYAIEQSLVQLSQLKKNDANGNASNQSSSQPNAVQHSKNVVNLLNTQMKNISGNFKDVLEERQRLEMANKDRWQKLSTDTEHAQTEDHTQSNNVVDMTTYNNSNPFMTSLLDESAEKNKNSSNQGELSFPQNDSQLMLMEEGQLSNNVYLQERNRAVETIESTIQEVGNLFQQLASMVQEQGEVIQRIDANVDDIDLNISGAQRELMKYFDKIKSNRWLAAKVFFVIFVFFLFWVLVN</sequence>
<dbReference type="Pfam" id="PF05739">
    <property type="entry name" value="SNARE"/>
    <property type="match status" value="1"/>
</dbReference>
<dbReference type="GO" id="GO:0000149">
    <property type="term" value="F:SNARE binding"/>
    <property type="evidence" value="ECO:0007669"/>
    <property type="project" value="TreeGrafter"/>
</dbReference>
<evidence type="ECO:0000259" key="10">
    <source>
        <dbReference type="PROSITE" id="PS50192"/>
    </source>
</evidence>
<feature type="region of interest" description="Disordered" evidence="8">
    <location>
        <begin position="172"/>
        <end position="198"/>
    </location>
</feature>
<dbReference type="Proteomes" id="UP000501346">
    <property type="component" value="Chromosome SeXII"/>
</dbReference>
<comment type="subcellular location">
    <subcellularLocation>
        <location evidence="1">Membrane</location>
        <topology evidence="1">Single-pass type IV membrane protein</topology>
    </subcellularLocation>
</comment>
<evidence type="ECO:0000256" key="6">
    <source>
        <dbReference type="ARBA" id="ARBA00023054"/>
    </source>
</evidence>
<dbReference type="EMBL" id="CP049009">
    <property type="protein sequence ID" value="QID86628.1"/>
    <property type="molecule type" value="Genomic_DNA"/>
</dbReference>
<dbReference type="InterPro" id="IPR000727">
    <property type="entry name" value="T_SNARE_dom"/>
</dbReference>
<keyword evidence="5 9" id="KW-1133">Transmembrane helix</keyword>
<dbReference type="InterPro" id="IPR045242">
    <property type="entry name" value="Syntaxin"/>
</dbReference>
<evidence type="ECO:0000256" key="7">
    <source>
        <dbReference type="ARBA" id="ARBA00023136"/>
    </source>
</evidence>
<keyword evidence="4 9" id="KW-0812">Transmembrane</keyword>
<feature type="domain" description="T-SNARE coiled-coil homology" evidence="10">
    <location>
        <begin position="249"/>
        <end position="311"/>
    </location>
</feature>
<dbReference type="OrthoDB" id="421009at2759"/>
<evidence type="ECO:0000256" key="2">
    <source>
        <dbReference type="ARBA" id="ARBA00009063"/>
    </source>
</evidence>
<proteinExistence type="inferred from homology"/>
<dbReference type="SMART" id="SM00397">
    <property type="entry name" value="t_SNARE"/>
    <property type="match status" value="1"/>
</dbReference>
<dbReference type="GO" id="GO:0000139">
    <property type="term" value="C:Golgi membrane"/>
    <property type="evidence" value="ECO:0007669"/>
    <property type="project" value="TreeGrafter"/>
</dbReference>
<dbReference type="PANTHER" id="PTHR19957:SF3">
    <property type="entry name" value="SYNTAXIN-5"/>
    <property type="match status" value="1"/>
</dbReference>
<dbReference type="AlphaFoldDB" id="A0A6C1EBA5"/>
<protein>
    <submittedName>
        <fullName evidence="11">Cis-Golgi t-SNARE syntaxin</fullName>
    </submittedName>
</protein>
<dbReference type="PROSITE" id="PS50192">
    <property type="entry name" value="T_SNARE"/>
    <property type="match status" value="1"/>
</dbReference>
<evidence type="ECO:0000256" key="8">
    <source>
        <dbReference type="SAM" id="MobiDB-lite"/>
    </source>
</evidence>
<feature type="compositionally biased region" description="Basic and acidic residues" evidence="8">
    <location>
        <begin position="172"/>
        <end position="191"/>
    </location>
</feature>
<evidence type="ECO:0000256" key="4">
    <source>
        <dbReference type="ARBA" id="ARBA00022692"/>
    </source>
</evidence>
<dbReference type="GO" id="GO:0006888">
    <property type="term" value="P:endoplasmic reticulum to Golgi vesicle-mediated transport"/>
    <property type="evidence" value="ECO:0007669"/>
    <property type="project" value="TreeGrafter"/>
</dbReference>
<dbReference type="CDD" id="cd15844">
    <property type="entry name" value="SNARE_syntaxin5"/>
    <property type="match status" value="1"/>
</dbReference>
<dbReference type="GO" id="GO:0006886">
    <property type="term" value="P:intracellular protein transport"/>
    <property type="evidence" value="ECO:0007669"/>
    <property type="project" value="InterPro"/>
</dbReference>
<dbReference type="GO" id="GO:0006906">
    <property type="term" value="P:vesicle fusion"/>
    <property type="evidence" value="ECO:0007669"/>
    <property type="project" value="TreeGrafter"/>
</dbReference>
<dbReference type="InterPro" id="IPR021538">
    <property type="entry name" value="Syntaxin-5_N"/>
</dbReference>
<name>A0A6C1EBA5_SACPS</name>
<feature type="transmembrane region" description="Helical" evidence="9">
    <location>
        <begin position="320"/>
        <end position="339"/>
    </location>
</feature>
<evidence type="ECO:0000256" key="9">
    <source>
        <dbReference type="SAM" id="Phobius"/>
    </source>
</evidence>
<organism evidence="11 12">
    <name type="scientific">Saccharomyces pastorianus</name>
    <name type="common">Lager yeast</name>
    <name type="synonym">Saccharomyces cerevisiae x Saccharomyces eubayanus</name>
    <dbReference type="NCBI Taxonomy" id="27292"/>
    <lineage>
        <taxon>Eukaryota</taxon>
        <taxon>Fungi</taxon>
        <taxon>Dikarya</taxon>
        <taxon>Ascomycota</taxon>
        <taxon>Saccharomycotina</taxon>
        <taxon>Saccharomycetes</taxon>
        <taxon>Saccharomycetales</taxon>
        <taxon>Saccharomycetaceae</taxon>
        <taxon>Saccharomyces</taxon>
    </lineage>
</organism>
<dbReference type="PROSITE" id="PS00914">
    <property type="entry name" value="SYNTAXIN"/>
    <property type="match status" value="1"/>
</dbReference>
<evidence type="ECO:0000256" key="5">
    <source>
        <dbReference type="ARBA" id="ARBA00022989"/>
    </source>
</evidence>
<reference evidence="11 12" key="1">
    <citation type="journal article" date="2019" name="BMC Genomics">
        <title>Chromosome level assembly and comparative genome analysis confirm lager-brewing yeasts originated from a single hybridization.</title>
        <authorList>
            <person name="Salazar A.N."/>
            <person name="Gorter de Vries A.R."/>
            <person name="van den Broek M."/>
            <person name="Brouwers N."/>
            <person name="de la Torre Cortes P."/>
            <person name="Kuijpers N.G.A."/>
            <person name="Daran J.G."/>
            <person name="Abeel T."/>
        </authorList>
    </citation>
    <scope>NUCLEOTIDE SEQUENCE [LARGE SCALE GENOMIC DNA]</scope>
    <source>
        <strain evidence="11 12">CBS 1483</strain>
    </source>
</reference>
<dbReference type="Pfam" id="PF11416">
    <property type="entry name" value="Syntaxin-5_N"/>
    <property type="match status" value="1"/>
</dbReference>
<evidence type="ECO:0000256" key="3">
    <source>
        <dbReference type="ARBA" id="ARBA00022448"/>
    </source>
</evidence>
<keyword evidence="7 9" id="KW-0472">Membrane</keyword>
<dbReference type="GO" id="GO:0048278">
    <property type="term" value="P:vesicle docking"/>
    <property type="evidence" value="ECO:0007669"/>
    <property type="project" value="TreeGrafter"/>
</dbReference>
<dbReference type="InterPro" id="IPR006012">
    <property type="entry name" value="Syntaxin/epimorphin_CS"/>
</dbReference>
<evidence type="ECO:0000313" key="12">
    <source>
        <dbReference type="Proteomes" id="UP000501346"/>
    </source>
</evidence>
<evidence type="ECO:0000313" key="11">
    <source>
        <dbReference type="EMBL" id="QID86628.1"/>
    </source>
</evidence>
<comment type="similarity">
    <text evidence="2">Belongs to the syntaxin family.</text>
</comment>